<dbReference type="KEGG" id="bdi:100835796"/>
<evidence type="ECO:0000313" key="5">
    <source>
        <dbReference type="Proteomes" id="UP000008810"/>
    </source>
</evidence>
<evidence type="ECO:0000256" key="1">
    <source>
        <dbReference type="SAM" id="MobiDB-lite"/>
    </source>
</evidence>
<organism evidence="4">
    <name type="scientific">Brachypodium distachyon</name>
    <name type="common">Purple false brome</name>
    <name type="synonym">Trachynia distachya</name>
    <dbReference type="NCBI Taxonomy" id="15368"/>
    <lineage>
        <taxon>Eukaryota</taxon>
        <taxon>Viridiplantae</taxon>
        <taxon>Streptophyta</taxon>
        <taxon>Embryophyta</taxon>
        <taxon>Tracheophyta</taxon>
        <taxon>Spermatophyta</taxon>
        <taxon>Magnoliopsida</taxon>
        <taxon>Liliopsida</taxon>
        <taxon>Poales</taxon>
        <taxon>Poaceae</taxon>
        <taxon>BOP clade</taxon>
        <taxon>Pooideae</taxon>
        <taxon>Stipodae</taxon>
        <taxon>Brachypodieae</taxon>
        <taxon>Brachypodium</taxon>
    </lineage>
</organism>
<feature type="compositionally biased region" description="Basic and acidic residues" evidence="1">
    <location>
        <begin position="123"/>
        <end position="133"/>
    </location>
</feature>
<dbReference type="PANTHER" id="PTHR45125">
    <property type="entry name" value="F21J9.4-RELATED"/>
    <property type="match status" value="1"/>
</dbReference>
<dbReference type="RefSeq" id="XP_003561088.1">
    <property type="nucleotide sequence ID" value="XM_003561040.4"/>
</dbReference>
<feature type="compositionally biased region" description="Pro residues" evidence="1">
    <location>
        <begin position="65"/>
        <end position="75"/>
    </location>
</feature>
<dbReference type="AlphaFoldDB" id="I1H0Y2"/>
<protein>
    <recommendedName>
        <fullName evidence="2">No apical meristem-associated C-terminal domain-containing protein</fullName>
    </recommendedName>
</protein>
<dbReference type="Pfam" id="PF14303">
    <property type="entry name" value="NAM-associated"/>
    <property type="match status" value="1"/>
</dbReference>
<evidence type="ECO:0000313" key="4">
    <source>
        <dbReference type="EnsemblPlants" id="KQK19562"/>
    </source>
</evidence>
<dbReference type="Gramene" id="KQK19562">
    <property type="protein sequence ID" value="KQK19562"/>
    <property type="gene ID" value="BRADI_1g49050v3"/>
</dbReference>
<reference evidence="3" key="2">
    <citation type="submission" date="2017-06" db="EMBL/GenBank/DDBJ databases">
        <title>WGS assembly of Brachypodium distachyon.</title>
        <authorList>
            <consortium name="The International Brachypodium Initiative"/>
            <person name="Lucas S."/>
            <person name="Harmon-Smith M."/>
            <person name="Lail K."/>
            <person name="Tice H."/>
            <person name="Grimwood J."/>
            <person name="Bruce D."/>
            <person name="Barry K."/>
            <person name="Shu S."/>
            <person name="Lindquist E."/>
            <person name="Wang M."/>
            <person name="Pitluck S."/>
            <person name="Vogel J.P."/>
            <person name="Garvin D.F."/>
            <person name="Mockler T.C."/>
            <person name="Schmutz J."/>
            <person name="Rokhsar D."/>
            <person name="Bevan M.W."/>
        </authorList>
    </citation>
    <scope>NUCLEOTIDE SEQUENCE</scope>
    <source>
        <strain evidence="3">Bd21</strain>
    </source>
</reference>
<feature type="compositionally biased region" description="Pro residues" evidence="1">
    <location>
        <begin position="31"/>
        <end position="43"/>
    </location>
</feature>
<dbReference type="HOGENOM" id="CLU_714456_0_0_1"/>
<keyword evidence="5" id="KW-1185">Reference proteome</keyword>
<proteinExistence type="predicted"/>
<name>I1H0Y2_BRADI</name>
<dbReference type="Proteomes" id="UP000008810">
    <property type="component" value="Chromosome 1"/>
</dbReference>
<dbReference type="OMA" id="EMDERWI"/>
<dbReference type="EnsemblPlants" id="KQK19562">
    <property type="protein sequence ID" value="KQK19562"/>
    <property type="gene ID" value="BRADI_1g49050v3"/>
</dbReference>
<reference evidence="3 4" key="1">
    <citation type="journal article" date="2010" name="Nature">
        <title>Genome sequencing and analysis of the model grass Brachypodium distachyon.</title>
        <authorList>
            <consortium name="International Brachypodium Initiative"/>
        </authorList>
    </citation>
    <scope>NUCLEOTIDE SEQUENCE [LARGE SCALE GENOMIC DNA]</scope>
    <source>
        <strain evidence="3 4">Bd21</strain>
    </source>
</reference>
<dbReference type="GeneID" id="100835796"/>
<gene>
    <name evidence="4" type="primary">LOC100835796</name>
    <name evidence="3" type="ORF">BRADI_1g49050v3</name>
</gene>
<accession>I1H0Y2</accession>
<feature type="region of interest" description="Disordered" evidence="1">
    <location>
        <begin position="1"/>
        <end position="158"/>
    </location>
</feature>
<dbReference type="InterPro" id="IPR029466">
    <property type="entry name" value="NAM-associated_C"/>
</dbReference>
<evidence type="ECO:0000313" key="3">
    <source>
        <dbReference type="EMBL" id="KQK19562.1"/>
    </source>
</evidence>
<feature type="domain" description="No apical meristem-associated C-terminal" evidence="2">
    <location>
        <begin position="176"/>
        <end position="358"/>
    </location>
</feature>
<dbReference type="PANTHER" id="PTHR45125:SF3">
    <property type="entry name" value="NO-APICAL-MERISTEM-ASSOCIATED CARBOXY-TERMINAL DOMAIN PROTEIN"/>
    <property type="match status" value="1"/>
</dbReference>
<feature type="region of interest" description="Disordered" evidence="1">
    <location>
        <begin position="200"/>
        <end position="255"/>
    </location>
</feature>
<sequence>MSAPPPPAENGTPAPSAAPPPKKSRRSLGLTPPPAPAPSPAADPRPHCTTPAPSAPAAVDLDAPPQQPSPTPASTPPSTRAASGRPRRTAVAKRKADSSARAPLPPPAAQPARAPRASPPPAGEHEVLDEMPRSKWASSMEQVERLNPSGTNPDDRIKMAQKLFMQLTSKNGKLGKPFGLQHCYDLLVHDEKWRTMNYEMPTKKSESSSSSSPDVQNLDGSSNESDSEGANTSNSEQKKRPIGRKKGKERLKKEKVSSFKDSIDLMLSKRKALAAERKEEKAREWMERKEMDERWIAIAKRRAEIAERRAAIAERGAMMEERMLAIEKQKLDRQLMSTDPSKLDEKGRAYFEFRRAQIMASQTTGAFTPGCFLGGGGDMGGGADGSI</sequence>
<feature type="compositionally biased region" description="Basic residues" evidence="1">
    <location>
        <begin position="240"/>
        <end position="250"/>
    </location>
</feature>
<feature type="compositionally biased region" description="Polar residues" evidence="1">
    <location>
        <begin position="213"/>
        <end position="235"/>
    </location>
</feature>
<dbReference type="PRINTS" id="PR01217">
    <property type="entry name" value="PRICHEXTENSN"/>
</dbReference>
<dbReference type="EMBL" id="CM000880">
    <property type="protein sequence ID" value="KQK19562.1"/>
    <property type="molecule type" value="Genomic_DNA"/>
</dbReference>
<evidence type="ECO:0000259" key="2">
    <source>
        <dbReference type="Pfam" id="PF14303"/>
    </source>
</evidence>
<reference evidence="4" key="3">
    <citation type="submission" date="2018-08" db="UniProtKB">
        <authorList>
            <consortium name="EnsemblPlants"/>
        </authorList>
    </citation>
    <scope>IDENTIFICATION</scope>
    <source>
        <strain evidence="4">cv. Bd21</strain>
    </source>
</reference>